<dbReference type="OrthoDB" id="3431608at2"/>
<evidence type="ECO:0000313" key="1">
    <source>
        <dbReference type="EMBL" id="RCV57556.1"/>
    </source>
</evidence>
<name>A0A368T4C2_9ACTN</name>
<dbReference type="Proteomes" id="UP000253318">
    <property type="component" value="Unassembled WGS sequence"/>
</dbReference>
<accession>A0A368T4C2</accession>
<comment type="caution">
    <text evidence="1">The sequence shown here is derived from an EMBL/GenBank/DDBJ whole genome shotgun (WGS) entry which is preliminary data.</text>
</comment>
<gene>
    <name evidence="1" type="ORF">DEF24_15005</name>
</gene>
<reference evidence="1 2" key="1">
    <citation type="submission" date="2018-04" db="EMBL/GenBank/DDBJ databases">
        <title>Novel actinobacteria from marine sediment.</title>
        <authorList>
            <person name="Ng Z.Y."/>
            <person name="Tan G.Y.A."/>
        </authorList>
    </citation>
    <scope>NUCLEOTIDE SEQUENCE [LARGE SCALE GENOMIC DNA]</scope>
    <source>
        <strain evidence="1 2">TPS81</strain>
    </source>
</reference>
<dbReference type="RefSeq" id="WP_114399293.1">
    <property type="nucleotide sequence ID" value="NZ_QEIM01000116.1"/>
</dbReference>
<dbReference type="AlphaFoldDB" id="A0A368T4C2"/>
<evidence type="ECO:0000313" key="2">
    <source>
        <dbReference type="Proteomes" id="UP000253318"/>
    </source>
</evidence>
<protein>
    <submittedName>
        <fullName evidence="1">Uncharacterized protein</fullName>
    </submittedName>
</protein>
<keyword evidence="2" id="KW-1185">Reference proteome</keyword>
<organism evidence="1 2">
    <name type="scientific">Marinitenerispora sediminis</name>
    <dbReference type="NCBI Taxonomy" id="1931232"/>
    <lineage>
        <taxon>Bacteria</taxon>
        <taxon>Bacillati</taxon>
        <taxon>Actinomycetota</taxon>
        <taxon>Actinomycetes</taxon>
        <taxon>Streptosporangiales</taxon>
        <taxon>Nocardiopsidaceae</taxon>
        <taxon>Marinitenerispora</taxon>
    </lineage>
</organism>
<sequence>MSGFDLPAPDDLVALRQWAYMIDAVPPQDYAPVLDMLHQWFGDRYIIRRTHALWWATDRDPRTSTEPTIIEPALQQFVMKLLAPSPRAARPNAAS</sequence>
<proteinExistence type="predicted"/>
<dbReference type="EMBL" id="QEIN01000110">
    <property type="protein sequence ID" value="RCV57556.1"/>
    <property type="molecule type" value="Genomic_DNA"/>
</dbReference>